<feature type="site" description="Important for substrate specificity" evidence="5">
    <location>
        <position position="100"/>
    </location>
</feature>
<dbReference type="Proteomes" id="UP000199758">
    <property type="component" value="Unassembled WGS sequence"/>
</dbReference>
<dbReference type="GO" id="GO:0009117">
    <property type="term" value="P:nucleotide metabolic process"/>
    <property type="evidence" value="ECO:0007669"/>
    <property type="project" value="UniProtKB-KW"/>
</dbReference>
<dbReference type="InterPro" id="IPR003697">
    <property type="entry name" value="Maf-like"/>
</dbReference>
<dbReference type="HAMAP" id="MF_00528">
    <property type="entry name" value="Maf"/>
    <property type="match status" value="1"/>
</dbReference>
<gene>
    <name evidence="6" type="ORF">SAMN04488068_0535</name>
</gene>
<comment type="subcellular location">
    <subcellularLocation>
        <location evidence="1 5">Cytoplasm</location>
    </subcellularLocation>
</comment>
<comment type="similarity">
    <text evidence="5">Belongs to the Maf family. YceF subfamily.</text>
</comment>
<keyword evidence="3 5" id="KW-0378">Hydrolase</keyword>
<feature type="active site" description="Proton acceptor" evidence="5">
    <location>
        <position position="99"/>
    </location>
</feature>
<dbReference type="EMBL" id="FQWZ01000001">
    <property type="protein sequence ID" value="SHG51554.1"/>
    <property type="molecule type" value="Genomic_DNA"/>
</dbReference>
<dbReference type="STRING" id="490188.SAMN04488068_0535"/>
<dbReference type="EC" id="3.6.1.-" evidence="5"/>
<sequence>MIEFGSHKVKAFLTMESPLPRPENPVVISVSTPLILASTSRYRAELLSRLRLPFDTEAPGVDEVEEPGELPESRARRLAQAKARAVAERRPGHWVLGSDQVAFCDDEILHKPGLPEANVEQLARLSGREAHFATAITLTTAGGLELSSLDMTVVRFRTFDLATAQRYVAAEPAHDCAGGFKIEGLGISLFESVETRDPTALIGLPLIALRRLLEQVGLPVP</sequence>
<dbReference type="Gene3D" id="3.90.950.10">
    <property type="match status" value="1"/>
</dbReference>
<dbReference type="GO" id="GO:0005737">
    <property type="term" value="C:cytoplasm"/>
    <property type="evidence" value="ECO:0007669"/>
    <property type="project" value="UniProtKB-SubCell"/>
</dbReference>
<dbReference type="InterPro" id="IPR029001">
    <property type="entry name" value="ITPase-like_fam"/>
</dbReference>
<comment type="cofactor">
    <cofactor evidence="5">
        <name>a divalent metal cation</name>
        <dbReference type="ChEBI" id="CHEBI:60240"/>
    </cofactor>
</comment>
<dbReference type="Pfam" id="PF02545">
    <property type="entry name" value="Maf"/>
    <property type="match status" value="1"/>
</dbReference>
<reference evidence="6 7" key="1">
    <citation type="submission" date="2016-11" db="EMBL/GenBank/DDBJ databases">
        <authorList>
            <person name="Jaros S."/>
            <person name="Januszkiewicz K."/>
            <person name="Wedrychowicz H."/>
        </authorList>
    </citation>
    <scope>NUCLEOTIDE SEQUENCE [LARGE SCALE GENOMIC DNA]</scope>
    <source>
        <strain evidence="6 7">CGMCC 1.7049</strain>
    </source>
</reference>
<dbReference type="NCBIfam" id="TIGR00172">
    <property type="entry name" value="maf"/>
    <property type="match status" value="1"/>
</dbReference>
<protein>
    <recommendedName>
        <fullName evidence="5">7-methyl-GTP pyrophosphatase</fullName>
        <shortName evidence="5">m(7)GTP pyrophosphatase</shortName>
        <ecNumber evidence="5">3.6.1.-</ecNumber>
    </recommendedName>
</protein>
<organism evidence="6 7">
    <name type="scientific">Hydrocarboniphaga daqingensis</name>
    <dbReference type="NCBI Taxonomy" id="490188"/>
    <lineage>
        <taxon>Bacteria</taxon>
        <taxon>Pseudomonadati</taxon>
        <taxon>Pseudomonadota</taxon>
        <taxon>Gammaproteobacteria</taxon>
        <taxon>Nevskiales</taxon>
        <taxon>Nevskiaceae</taxon>
        <taxon>Hydrocarboniphaga</taxon>
    </lineage>
</organism>
<evidence type="ECO:0000256" key="3">
    <source>
        <dbReference type="ARBA" id="ARBA00022801"/>
    </source>
</evidence>
<comment type="function">
    <text evidence="5">Nucleoside triphosphate pyrophosphatase that hydrolyzes 7-methyl-GTP (m(7)GTP). May have a dual role in cell division arrest and in preventing the incorporation of modified nucleotides into cellular nucleic acids.</text>
</comment>
<proteinExistence type="inferred from homology"/>
<dbReference type="PANTHER" id="PTHR43213:SF10">
    <property type="entry name" value="7-METHYL-GTP PYROPHOSPHATASE"/>
    <property type="match status" value="1"/>
</dbReference>
<keyword evidence="4 5" id="KW-0546">Nucleotide metabolism</keyword>
<dbReference type="PIRSF" id="PIRSF006305">
    <property type="entry name" value="Maf"/>
    <property type="match status" value="1"/>
</dbReference>
<evidence type="ECO:0000256" key="4">
    <source>
        <dbReference type="ARBA" id="ARBA00023080"/>
    </source>
</evidence>
<keyword evidence="7" id="KW-1185">Reference proteome</keyword>
<evidence type="ECO:0000256" key="1">
    <source>
        <dbReference type="ARBA" id="ARBA00004496"/>
    </source>
</evidence>
<comment type="caution">
    <text evidence="5">Lacks conserved residue(s) required for the propagation of feature annotation.</text>
</comment>
<feature type="site" description="Important for substrate specificity" evidence="5">
    <location>
        <position position="183"/>
    </location>
</feature>
<name>A0A1M5KF50_9GAMM</name>
<dbReference type="GO" id="GO:0047429">
    <property type="term" value="F:nucleoside triphosphate diphosphatase activity"/>
    <property type="evidence" value="ECO:0007669"/>
    <property type="project" value="InterPro"/>
</dbReference>
<dbReference type="AlphaFoldDB" id="A0A1M5KF50"/>
<feature type="site" description="Important for substrate specificity" evidence="5">
    <location>
        <position position="42"/>
    </location>
</feature>
<dbReference type="SUPFAM" id="SSF52972">
    <property type="entry name" value="ITPase-like"/>
    <property type="match status" value="1"/>
</dbReference>
<accession>A0A1M5KF50</accession>
<evidence type="ECO:0000313" key="7">
    <source>
        <dbReference type="Proteomes" id="UP000199758"/>
    </source>
</evidence>
<comment type="catalytic activity">
    <reaction evidence="5">
        <text>N(7)-methyl-GTP + H2O = N(7)-methyl-GMP + diphosphate + H(+)</text>
        <dbReference type="Rhea" id="RHEA:58744"/>
        <dbReference type="ChEBI" id="CHEBI:15377"/>
        <dbReference type="ChEBI" id="CHEBI:15378"/>
        <dbReference type="ChEBI" id="CHEBI:33019"/>
        <dbReference type="ChEBI" id="CHEBI:58285"/>
        <dbReference type="ChEBI" id="CHEBI:87133"/>
    </reaction>
</comment>
<dbReference type="PANTHER" id="PTHR43213">
    <property type="entry name" value="BIFUNCTIONAL DTTP/UTP PYROPHOSPHATASE/METHYLTRANSFERASE PROTEIN-RELATED"/>
    <property type="match status" value="1"/>
</dbReference>
<dbReference type="CDD" id="cd00555">
    <property type="entry name" value="Maf"/>
    <property type="match status" value="1"/>
</dbReference>
<evidence type="ECO:0000313" key="6">
    <source>
        <dbReference type="EMBL" id="SHG51554.1"/>
    </source>
</evidence>
<evidence type="ECO:0000256" key="5">
    <source>
        <dbReference type="HAMAP-Rule" id="MF_00528"/>
    </source>
</evidence>
<evidence type="ECO:0000256" key="2">
    <source>
        <dbReference type="ARBA" id="ARBA00022490"/>
    </source>
</evidence>
<keyword evidence="2 5" id="KW-0963">Cytoplasm</keyword>